<dbReference type="RefSeq" id="WP_132480774.1">
    <property type="nucleotide sequence ID" value="NZ_SMKW01000003.1"/>
</dbReference>
<proteinExistence type="predicted"/>
<evidence type="ECO:0000313" key="4">
    <source>
        <dbReference type="Proteomes" id="UP000294947"/>
    </source>
</evidence>
<protein>
    <submittedName>
        <fullName evidence="3">Uncharacterized protein</fullName>
    </submittedName>
</protein>
<name>A0A4R4ZBG1_9PSEU</name>
<comment type="caution">
    <text evidence="3">The sequence shown here is derived from an EMBL/GenBank/DDBJ whole genome shotgun (WGS) entry which is preliminary data.</text>
</comment>
<feature type="region of interest" description="Disordered" evidence="1">
    <location>
        <begin position="598"/>
        <end position="632"/>
    </location>
</feature>
<dbReference type="AlphaFoldDB" id="A0A4R4ZBG1"/>
<dbReference type="OrthoDB" id="3660943at2"/>
<feature type="chain" id="PRO_5039181879" evidence="2">
    <location>
        <begin position="32"/>
        <end position="922"/>
    </location>
</feature>
<reference evidence="3 4" key="1">
    <citation type="submission" date="2019-03" db="EMBL/GenBank/DDBJ databases">
        <title>Draft genome sequences of novel Actinobacteria.</title>
        <authorList>
            <person name="Sahin N."/>
            <person name="Ay H."/>
            <person name="Saygin H."/>
        </authorList>
    </citation>
    <scope>NUCLEOTIDE SEQUENCE [LARGE SCALE GENOMIC DNA]</scope>
    <source>
        <strain evidence="3 4">7K502</strain>
    </source>
</reference>
<evidence type="ECO:0000256" key="1">
    <source>
        <dbReference type="SAM" id="MobiDB-lite"/>
    </source>
</evidence>
<accession>A0A4R4ZBG1</accession>
<feature type="signal peptide" evidence="2">
    <location>
        <begin position="1"/>
        <end position="31"/>
    </location>
</feature>
<keyword evidence="2" id="KW-0732">Signal</keyword>
<sequence length="922" mass="99409">MTEPTRRRWRTAATGWLMVLTLLVTDACSSAGSGGTTEEGVHLVSYSKSAPWLAGLDPAEADEQIRDWVRLALASSLGMDQDRIVDAMHDTTPLRDPLFDGLVEQPVGPGRSLFDGRTLHLLAPADDPHAARTLGRLLDQHRVDAGSDPVDVQVHEYRIRTENQKVELRAQAKIPTGEFRAANGYREAPVDQRAGLEDFLADTNHLSRLEVRGGQVWAAGWDWPDLPDGAVSLEDVSVLQRAYRPENGAGPGFSLDPKGISGVDEIHAAIPELATELVGQVAGGNLDPELARLAEEHLFGGGPSADELRARGLPADRTQLWALYKVLRGIPAVNEARYDGGIAGTEVGMTAFYSDLVMKDWVAGVGTGVPSGAVPGFVPNPEVPTPPGLCPPAGERSPPRESARLWLGQADGAFGYRTEAVDVGAQATRLFVRSNGPDGREVEPTYRMGRASAWWDRHYADVADYEPEFWRLEELMRWSGALDWLSQRGNDLPGMPDNEIRSDLRFADWHEQNGDLRERARPASVSLPGRPESVLTVPSAAFTDCGLSNVYGGVSLGGALKRRGMPADNPLPPGLRRAEPIDPAATNVDPATGTARIRQLGDEGSPEGLTRIVRRGPDGASVATEGPPRREIPFGEARLRGEDGPRSFEVGYRSNEHGTSTGVEVQGQPFGTAAVLHPEAGRVRQTDVVVSPGLLGRFRELVERDRQDPEHGLRNAPDFLYSYPEPGGTGYRFGEGWVTKTTEPPPSGFVVELPGHSYLGVDRPAQLSGVDLPRLAAVPDSFIMTYGELQRQVPDTATVYVATDRPTHQIRAIEPDDLVSVQIAQPIAVPFAQADAAVRAGLVPFPEDERAWSLLGMGSVSAPPDPDQDIVFGLPPGAGGAWGSGPFGRSPVFIRPAFQVVFVTQCRPDDGIPPKIPEECAS</sequence>
<evidence type="ECO:0000313" key="3">
    <source>
        <dbReference type="EMBL" id="TDD55585.1"/>
    </source>
</evidence>
<keyword evidence="4" id="KW-1185">Reference proteome</keyword>
<dbReference type="Proteomes" id="UP000294947">
    <property type="component" value="Unassembled WGS sequence"/>
</dbReference>
<evidence type="ECO:0000256" key="2">
    <source>
        <dbReference type="SAM" id="SignalP"/>
    </source>
</evidence>
<dbReference type="EMBL" id="SMKW01000003">
    <property type="protein sequence ID" value="TDD55585.1"/>
    <property type="molecule type" value="Genomic_DNA"/>
</dbReference>
<organism evidence="3 4">
    <name type="scientific">Saccharopolyspora elongata</name>
    <dbReference type="NCBI Taxonomy" id="2530387"/>
    <lineage>
        <taxon>Bacteria</taxon>
        <taxon>Bacillati</taxon>
        <taxon>Actinomycetota</taxon>
        <taxon>Actinomycetes</taxon>
        <taxon>Pseudonocardiales</taxon>
        <taxon>Pseudonocardiaceae</taxon>
        <taxon>Saccharopolyspora</taxon>
    </lineage>
</organism>
<gene>
    <name evidence="3" type="ORF">E1288_03830</name>
</gene>